<reference evidence="2 3" key="1">
    <citation type="submission" date="2017-03" db="EMBL/GenBank/DDBJ databases">
        <title>Genomes of endolithic fungi from Antarctica.</title>
        <authorList>
            <person name="Coleine C."/>
            <person name="Masonjones S."/>
            <person name="Stajich J.E."/>
        </authorList>
    </citation>
    <scope>NUCLEOTIDE SEQUENCE [LARGE SCALE GENOMIC DNA]</scope>
    <source>
        <strain evidence="2 3">CCFEE 6315</strain>
    </source>
</reference>
<name>A0A4U0U9Z1_9PEZI</name>
<protein>
    <submittedName>
        <fullName evidence="2">Uncharacterized protein</fullName>
    </submittedName>
</protein>
<dbReference type="AlphaFoldDB" id="A0A4U0U9Z1"/>
<keyword evidence="3" id="KW-1185">Reference proteome</keyword>
<evidence type="ECO:0000313" key="2">
    <source>
        <dbReference type="EMBL" id="TKA32173.1"/>
    </source>
</evidence>
<evidence type="ECO:0000256" key="1">
    <source>
        <dbReference type="SAM" id="MobiDB-lite"/>
    </source>
</evidence>
<proteinExistence type="predicted"/>
<dbReference type="Proteomes" id="UP000308549">
    <property type="component" value="Unassembled WGS sequence"/>
</dbReference>
<sequence>MYPALFWPEHLVPRGYTFVESTRGKKRAKVDSRPLQPRDVSSNLLAAVKRLSSETIDRPTLAHQKMANAYTLRIKRSGGPERLMTQDVDSARLALMQQISIRGMDAGKAIVSSIESPSARERSLDRNDNGPREQAQPGKSLAAASVQNTTLCSDAAQQPPQSKTPAAPAQASPQVAEQRPVQAPPSPASSPELDSTLVVRTPSLARADVGLKWSATFSKDSQSLSSSFGSTQLENMYSFMAKQAMALDKNMTVSFALTA</sequence>
<gene>
    <name evidence="2" type="ORF">B0A50_01421</name>
</gene>
<evidence type="ECO:0000313" key="3">
    <source>
        <dbReference type="Proteomes" id="UP000308549"/>
    </source>
</evidence>
<feature type="compositionally biased region" description="Basic and acidic residues" evidence="1">
    <location>
        <begin position="118"/>
        <end position="131"/>
    </location>
</feature>
<feature type="region of interest" description="Disordered" evidence="1">
    <location>
        <begin position="112"/>
        <end position="195"/>
    </location>
</feature>
<organism evidence="2 3">
    <name type="scientific">Salinomyces thailandicus</name>
    <dbReference type="NCBI Taxonomy" id="706561"/>
    <lineage>
        <taxon>Eukaryota</taxon>
        <taxon>Fungi</taxon>
        <taxon>Dikarya</taxon>
        <taxon>Ascomycota</taxon>
        <taxon>Pezizomycotina</taxon>
        <taxon>Dothideomycetes</taxon>
        <taxon>Dothideomycetidae</taxon>
        <taxon>Mycosphaerellales</taxon>
        <taxon>Teratosphaeriaceae</taxon>
        <taxon>Salinomyces</taxon>
    </lineage>
</organism>
<accession>A0A4U0U9Z1</accession>
<comment type="caution">
    <text evidence="2">The sequence shown here is derived from an EMBL/GenBank/DDBJ whole genome shotgun (WGS) entry which is preliminary data.</text>
</comment>
<dbReference type="EMBL" id="NAJL01000006">
    <property type="protein sequence ID" value="TKA32173.1"/>
    <property type="molecule type" value="Genomic_DNA"/>
</dbReference>
<feature type="compositionally biased region" description="Low complexity" evidence="1">
    <location>
        <begin position="155"/>
        <end position="176"/>
    </location>
</feature>